<dbReference type="InterPro" id="IPR006171">
    <property type="entry name" value="TOPRIM_dom"/>
</dbReference>
<reference evidence="4 5" key="1">
    <citation type="submission" date="2020-02" db="EMBL/GenBank/DDBJ databases">
        <authorList>
            <consortium name="PulseNet: The National Subtyping Network for Foodborne Disease Surveillance"/>
            <person name="Tarr C.L."/>
            <person name="Trees E."/>
            <person name="Katz L.S."/>
            <person name="Carleton-Romer H.A."/>
            <person name="Stroika S."/>
            <person name="Kucerova Z."/>
            <person name="Roache K.F."/>
            <person name="Sabol A.L."/>
            <person name="Besser J."/>
            <person name="Gerner-Smidt P."/>
        </authorList>
    </citation>
    <scope>NUCLEOTIDE SEQUENCE [LARGE SCALE GENOMIC DNA]</scope>
    <source>
        <strain evidence="4 5">PNUSAE005278</strain>
    </source>
</reference>
<evidence type="ECO:0000313" key="4">
    <source>
        <dbReference type="EMBL" id="EFF8952974.1"/>
    </source>
</evidence>
<evidence type="ECO:0000259" key="3">
    <source>
        <dbReference type="Pfam" id="PF13362"/>
    </source>
</evidence>
<evidence type="ECO:0000313" key="5">
    <source>
        <dbReference type="Proteomes" id="UP000524010"/>
    </source>
</evidence>
<dbReference type="Proteomes" id="UP000524010">
    <property type="component" value="Unassembled WGS sequence"/>
</dbReference>
<sequence>MMQPQHVYDSTTVTGAAASSTDTVAAVHTSGTQARTGAAAEPVIADGIRAELEDFLRDTVAGAASPYLAGKGLERFAAKLLVLSGGRTLIPMQDASGVVVAFQTISADGKEKRFRGKAKGAFRIINPQEQPTRIVIAEGLATTLSAWQLQHDAMAVMAGSASNLEAVARTMRERHPEAEIIIAADNDNTGKDNNTGKVAAEKAALAVGGTVALAPAEAGENRDWNDVLVSEGREAATMRFAGSMYQPAVTEKTTSSKRRRASSDGKSGVVIEDTDEGPMMRLRFRDTSLDICQKVDVVGYGSYEGKEYRVLRWMNNGRPATVAVNLGGFASSAALTTLMDGGLLVRDGRQLRSALANWIIGQKPATRWTLAASTGWTDDNRAYLLPDGHIIGDETPVLFMGKRDVTGGWTTSGTADTWRESVARLVDGNSLMMVCVAMPFAGPLLKLAGIQNFGLHLYAPSTTGKTTCATLAASVCGEPSALKMTWNGTASGIGNKAAARCDSFLWLDELGEGRPEDLAGTIYSLFNGSGRIRAAQDGGDTSRDSWRLPVISTGEADTATFAGRAKITLAPGQLVRLLNIPVEQMQPENLHGYSTAGAHARALTRACNDNFGAVFREWITWLVRNRQEAENTTRQCLDKWQPAVAGRYPDSPQVCRVADALAVLEAALVLTRPFTGWDEAACCDAVVRVFASWVKDFGTHDKAQSQVISQATDFLMQYGRSRFATLTTDGKANTVTDQEASRIGRLYGYRKPADGDNGDEWFYVTPAAFRDHIAKGHNDRQAAAALEKAGMLACDAGRFQVRLRIGGSQQRFYKVKLLDAVEGV</sequence>
<feature type="domain" description="DUF927" evidence="2">
    <location>
        <begin position="285"/>
        <end position="539"/>
    </location>
</feature>
<dbReference type="CDD" id="cd01029">
    <property type="entry name" value="TOPRIM_primases"/>
    <property type="match status" value="1"/>
</dbReference>
<dbReference type="SUPFAM" id="SSF56731">
    <property type="entry name" value="DNA primase core"/>
    <property type="match status" value="1"/>
</dbReference>
<accession>A0A8S7NN61</accession>
<gene>
    <name evidence="4" type="ORF">BTB68_000870</name>
</gene>
<feature type="region of interest" description="Disordered" evidence="1">
    <location>
        <begin position="247"/>
        <end position="272"/>
    </location>
</feature>
<organism evidence="4 5">
    <name type="scientific">Escherichia coli</name>
    <dbReference type="NCBI Taxonomy" id="562"/>
    <lineage>
        <taxon>Bacteria</taxon>
        <taxon>Pseudomonadati</taxon>
        <taxon>Pseudomonadota</taxon>
        <taxon>Gammaproteobacteria</taxon>
        <taxon>Enterobacterales</taxon>
        <taxon>Enterobacteriaceae</taxon>
        <taxon>Escherichia</taxon>
    </lineage>
</organism>
<feature type="domain" description="Toprim" evidence="3">
    <location>
        <begin position="134"/>
        <end position="234"/>
    </location>
</feature>
<dbReference type="Pfam" id="PF13362">
    <property type="entry name" value="Toprim_3"/>
    <property type="match status" value="1"/>
</dbReference>
<dbReference type="EMBL" id="AASRHK010000006">
    <property type="protein sequence ID" value="EFF8952974.1"/>
    <property type="molecule type" value="Genomic_DNA"/>
</dbReference>
<dbReference type="InterPro" id="IPR034154">
    <property type="entry name" value="TOPRIM_DnaG/twinkle"/>
</dbReference>
<dbReference type="Pfam" id="PF06048">
    <property type="entry name" value="DUF927"/>
    <property type="match status" value="1"/>
</dbReference>
<evidence type="ECO:0000256" key="1">
    <source>
        <dbReference type="SAM" id="MobiDB-lite"/>
    </source>
</evidence>
<dbReference type="InterPro" id="IPR009270">
    <property type="entry name" value="DUF927"/>
</dbReference>
<comment type="caution">
    <text evidence="4">The sequence shown here is derived from an EMBL/GenBank/DDBJ whole genome shotgun (WGS) entry which is preliminary data.</text>
</comment>
<evidence type="ECO:0000259" key="2">
    <source>
        <dbReference type="Pfam" id="PF06048"/>
    </source>
</evidence>
<name>A0A8S7NN61_ECOLX</name>
<protein>
    <submittedName>
        <fullName evidence="4">DUF927 domain-containing protein</fullName>
    </submittedName>
</protein>
<proteinExistence type="predicted"/>
<dbReference type="Gene3D" id="3.40.1360.10">
    <property type="match status" value="1"/>
</dbReference>
<dbReference type="AlphaFoldDB" id="A0A8S7NN61"/>